<proteinExistence type="predicted"/>
<dbReference type="PANTHER" id="PTHR43546:SF9">
    <property type="entry name" value="L-ASCORBATE-6-PHOSPHATE LACTONASE ULAG-RELATED"/>
    <property type="match status" value="1"/>
</dbReference>
<dbReference type="PANTHER" id="PTHR43546">
    <property type="entry name" value="UPF0173 METAL-DEPENDENT HYDROLASE MJ1163-RELATED"/>
    <property type="match status" value="1"/>
</dbReference>
<evidence type="ECO:0000256" key="1">
    <source>
        <dbReference type="ARBA" id="ARBA00022801"/>
    </source>
</evidence>
<protein>
    <submittedName>
        <fullName evidence="3">MBL fold metallo-hydrolase</fullName>
    </submittedName>
</protein>
<dbReference type="InterPro" id="IPR050114">
    <property type="entry name" value="UPF0173_UPF0282_UlaG_hydrolase"/>
</dbReference>
<reference evidence="3 4" key="1">
    <citation type="journal article" date="2019" name="Int. J. Syst. Evol. Microbiol.">
        <title>The Global Catalogue of Microorganisms (GCM) 10K type strain sequencing project: providing services to taxonomists for standard genome sequencing and annotation.</title>
        <authorList>
            <consortium name="The Broad Institute Genomics Platform"/>
            <consortium name="The Broad Institute Genome Sequencing Center for Infectious Disease"/>
            <person name="Wu L."/>
            <person name="Ma J."/>
        </authorList>
    </citation>
    <scope>NUCLEOTIDE SEQUENCE [LARGE SCALE GENOMIC DNA]</scope>
    <source>
        <strain evidence="3 4">JCM 13584</strain>
    </source>
</reference>
<accession>A0ABN2R4J8</accession>
<dbReference type="InterPro" id="IPR001279">
    <property type="entry name" value="Metallo-B-lactamas"/>
</dbReference>
<name>A0ABN2R4J8_9MICO</name>
<dbReference type="InterPro" id="IPR036866">
    <property type="entry name" value="RibonucZ/Hydroxyglut_hydro"/>
</dbReference>
<dbReference type="SUPFAM" id="SSF56281">
    <property type="entry name" value="Metallo-hydrolase/oxidoreductase"/>
    <property type="match status" value="1"/>
</dbReference>
<gene>
    <name evidence="3" type="ORF">GCM10009717_32850</name>
</gene>
<evidence type="ECO:0000313" key="4">
    <source>
        <dbReference type="Proteomes" id="UP001499954"/>
    </source>
</evidence>
<keyword evidence="1" id="KW-0378">Hydrolase</keyword>
<sequence length="276" mass="29034">MPYPRGMRLTRIGGPTVLVELDGWRLLVDPTFDPAGRYYAFGWGTGSTKTGDPAIDVEDLGPIDVALVSHDHHADNLDDAGRAMLPSVGAVVTTASGAVRLASAQSAAPVAAERLHGLETGASVTLPAPRPGLPTLVISATPCRHGPPLTHAIVGDVIGFAIRRQGEEEVALWITGDTVLFEPLRRTADELSIDVMLANVGGVRFGVTGPLRFTMTGRDAVELVGIAAPRVATFAHYDGWSHFVDGEAGLRDAIDASAASVHDRAVWLVDGRAVEV</sequence>
<comment type="caution">
    <text evidence="3">The sequence shown here is derived from an EMBL/GenBank/DDBJ whole genome shotgun (WGS) entry which is preliminary data.</text>
</comment>
<feature type="domain" description="Metallo-beta-lactamase" evidence="2">
    <location>
        <begin position="25"/>
        <end position="237"/>
    </location>
</feature>
<evidence type="ECO:0000259" key="2">
    <source>
        <dbReference type="Pfam" id="PF12706"/>
    </source>
</evidence>
<dbReference type="Pfam" id="PF12706">
    <property type="entry name" value="Lactamase_B_2"/>
    <property type="match status" value="1"/>
</dbReference>
<organism evidence="3 4">
    <name type="scientific">Agromyces allii</name>
    <dbReference type="NCBI Taxonomy" id="393607"/>
    <lineage>
        <taxon>Bacteria</taxon>
        <taxon>Bacillati</taxon>
        <taxon>Actinomycetota</taxon>
        <taxon>Actinomycetes</taxon>
        <taxon>Micrococcales</taxon>
        <taxon>Microbacteriaceae</taxon>
        <taxon>Agromyces</taxon>
    </lineage>
</organism>
<dbReference type="Gene3D" id="3.60.15.10">
    <property type="entry name" value="Ribonuclease Z/Hydroxyacylglutathione hydrolase-like"/>
    <property type="match status" value="1"/>
</dbReference>
<keyword evidence="4" id="KW-1185">Reference proteome</keyword>
<evidence type="ECO:0000313" key="3">
    <source>
        <dbReference type="EMBL" id="GAA1963490.1"/>
    </source>
</evidence>
<dbReference type="EMBL" id="BAAAMK010000009">
    <property type="protein sequence ID" value="GAA1963490.1"/>
    <property type="molecule type" value="Genomic_DNA"/>
</dbReference>
<dbReference type="Proteomes" id="UP001499954">
    <property type="component" value="Unassembled WGS sequence"/>
</dbReference>